<dbReference type="Pfam" id="PF20979">
    <property type="entry name" value="Arginosuc_syn_C"/>
    <property type="match status" value="1"/>
</dbReference>
<dbReference type="GO" id="GO:0004055">
    <property type="term" value="F:argininosuccinate synthase activity"/>
    <property type="evidence" value="ECO:0007669"/>
    <property type="project" value="UniProtKB-EC"/>
</dbReference>
<dbReference type="InterPro" id="IPR001518">
    <property type="entry name" value="Arginosuc_synth"/>
</dbReference>
<dbReference type="CDD" id="cd01999">
    <property type="entry name" value="ASS"/>
    <property type="match status" value="1"/>
</dbReference>
<evidence type="ECO:0000256" key="3">
    <source>
        <dbReference type="ARBA" id="ARBA00022571"/>
    </source>
</evidence>
<feature type="binding site" evidence="8">
    <location>
        <position position="87"/>
    </location>
    <ligand>
        <name>L-citrulline</name>
        <dbReference type="ChEBI" id="CHEBI:57743"/>
    </ligand>
</feature>
<dbReference type="InterPro" id="IPR018223">
    <property type="entry name" value="Arginosuc_synth_CS"/>
</dbReference>
<comment type="subunit">
    <text evidence="8">Homotetramer.</text>
</comment>
<feature type="binding site" evidence="8">
    <location>
        <position position="119"/>
    </location>
    <ligand>
        <name>L-aspartate</name>
        <dbReference type="ChEBI" id="CHEBI:29991"/>
    </ligand>
</feature>
<protein>
    <recommendedName>
        <fullName evidence="2 8">Argininosuccinate synthase</fullName>
        <ecNumber evidence="2 8">6.3.4.5</ecNumber>
    </recommendedName>
    <alternativeName>
        <fullName evidence="8">Citrulline--aspartate ligase</fullName>
    </alternativeName>
</protein>
<evidence type="ECO:0000256" key="4">
    <source>
        <dbReference type="ARBA" id="ARBA00022598"/>
    </source>
</evidence>
<keyword evidence="8" id="KW-0963">Cytoplasm</keyword>
<comment type="subcellular location">
    <subcellularLocation>
        <location evidence="8">Cytoplasm</location>
    </subcellularLocation>
</comment>
<feature type="binding site" evidence="8">
    <location>
        <position position="271"/>
    </location>
    <ligand>
        <name>L-citrulline</name>
        <dbReference type="ChEBI" id="CHEBI:57743"/>
    </ligand>
</feature>
<dbReference type="InterPro" id="IPR014729">
    <property type="entry name" value="Rossmann-like_a/b/a_fold"/>
</dbReference>
<evidence type="ECO:0000256" key="6">
    <source>
        <dbReference type="ARBA" id="ARBA00022741"/>
    </source>
</evidence>
<dbReference type="Gene3D" id="1.20.5.470">
    <property type="entry name" value="Single helix bin"/>
    <property type="match status" value="1"/>
</dbReference>
<dbReference type="Pfam" id="PF00764">
    <property type="entry name" value="Arginosuc_synth"/>
    <property type="match status" value="1"/>
</dbReference>
<evidence type="ECO:0000256" key="8">
    <source>
        <dbReference type="HAMAP-Rule" id="MF_00005"/>
    </source>
</evidence>
<feature type="binding site" evidence="8">
    <location>
        <position position="127"/>
    </location>
    <ligand>
        <name>L-citrulline</name>
        <dbReference type="ChEBI" id="CHEBI:57743"/>
    </ligand>
</feature>
<organism evidence="11 12">
    <name type="scientific">Streptomyces yunnanensis</name>
    <dbReference type="NCBI Taxonomy" id="156453"/>
    <lineage>
        <taxon>Bacteria</taxon>
        <taxon>Bacillati</taxon>
        <taxon>Actinomycetota</taxon>
        <taxon>Actinomycetes</taxon>
        <taxon>Kitasatosporales</taxon>
        <taxon>Streptomycetaceae</taxon>
        <taxon>Streptomyces</taxon>
    </lineage>
</organism>
<dbReference type="Gene3D" id="3.90.1260.10">
    <property type="entry name" value="Argininosuccinate synthetase, chain A, domain 2"/>
    <property type="match status" value="1"/>
</dbReference>
<dbReference type="SUPFAM" id="SSF52402">
    <property type="entry name" value="Adenine nucleotide alpha hydrolases-like"/>
    <property type="match status" value="1"/>
</dbReference>
<dbReference type="EC" id="6.3.4.5" evidence="2 8"/>
<proteinExistence type="inferred from homology"/>
<dbReference type="NCBIfam" id="NF001770">
    <property type="entry name" value="PRK00509.1"/>
    <property type="match status" value="1"/>
</dbReference>
<dbReference type="InterPro" id="IPR023434">
    <property type="entry name" value="Arginosuc_synth_type_1_subfam"/>
</dbReference>
<feature type="binding site" evidence="8">
    <location>
        <position position="124"/>
    </location>
    <ligand>
        <name>L-aspartate</name>
        <dbReference type="ChEBI" id="CHEBI:29991"/>
    </ligand>
</feature>
<name>A0ABY8AIW0_9ACTN</name>
<feature type="binding site" evidence="8">
    <location>
        <position position="259"/>
    </location>
    <ligand>
        <name>L-citrulline</name>
        <dbReference type="ChEBI" id="CHEBI:57743"/>
    </ligand>
</feature>
<feature type="binding site" evidence="8">
    <location>
        <begin position="8"/>
        <end position="16"/>
    </location>
    <ligand>
        <name>ATP</name>
        <dbReference type="ChEBI" id="CHEBI:30616"/>
    </ligand>
</feature>
<comment type="similarity">
    <text evidence="8">Belongs to the argininosuccinate synthase family. Type 1 subfamily.</text>
</comment>
<accession>A0ABY8AIW0</accession>
<evidence type="ECO:0000256" key="5">
    <source>
        <dbReference type="ARBA" id="ARBA00022605"/>
    </source>
</evidence>
<dbReference type="RefSeq" id="WP_275309900.1">
    <property type="nucleotide sequence ID" value="NZ_CP095749.1"/>
</dbReference>
<dbReference type="PANTHER" id="PTHR11587">
    <property type="entry name" value="ARGININOSUCCINATE SYNTHASE"/>
    <property type="match status" value="1"/>
</dbReference>
<dbReference type="SUPFAM" id="SSF69864">
    <property type="entry name" value="Argininosuccinate synthetase, C-terminal domain"/>
    <property type="match status" value="1"/>
</dbReference>
<dbReference type="HAMAP" id="MF_00005">
    <property type="entry name" value="Arg_succ_synth_type1"/>
    <property type="match status" value="1"/>
</dbReference>
<keyword evidence="5 8" id="KW-0028">Amino-acid biosynthesis</keyword>
<dbReference type="InterPro" id="IPR048267">
    <property type="entry name" value="Arginosuc_syn_N"/>
</dbReference>
<dbReference type="PANTHER" id="PTHR11587:SF2">
    <property type="entry name" value="ARGININOSUCCINATE SYNTHASE"/>
    <property type="match status" value="1"/>
</dbReference>
<evidence type="ECO:0000259" key="10">
    <source>
        <dbReference type="Pfam" id="PF20979"/>
    </source>
</evidence>
<keyword evidence="6 8" id="KW-0547">Nucleotide-binding</keyword>
<reference evidence="11 12" key="1">
    <citation type="submission" date="2022-03" db="EMBL/GenBank/DDBJ databases">
        <title>Streptomyces yunnanensis P86,complete genome.</title>
        <authorList>
            <person name="Chen S."/>
            <person name="Zhang Q."/>
        </authorList>
    </citation>
    <scope>NUCLEOTIDE SEQUENCE [LARGE SCALE GENOMIC DNA]</scope>
    <source>
        <strain evidence="11 12">P86</strain>
    </source>
</reference>
<dbReference type="PROSITE" id="PS00565">
    <property type="entry name" value="ARGININOSUCCIN_SYN_2"/>
    <property type="match status" value="1"/>
</dbReference>
<dbReference type="InterPro" id="IPR024074">
    <property type="entry name" value="AS_cat/multimer_dom_body"/>
</dbReference>
<keyword evidence="4 8" id="KW-0436">Ligase</keyword>
<dbReference type="EMBL" id="CP095749">
    <property type="protein sequence ID" value="WEB43571.1"/>
    <property type="molecule type" value="Genomic_DNA"/>
</dbReference>
<feature type="binding site" evidence="8">
    <location>
        <position position="123"/>
    </location>
    <ligand>
        <name>L-citrulline</name>
        <dbReference type="ChEBI" id="CHEBI:57743"/>
    </ligand>
</feature>
<evidence type="ECO:0000313" key="12">
    <source>
        <dbReference type="Proteomes" id="UP001218629"/>
    </source>
</evidence>
<feature type="binding site" evidence="8">
    <location>
        <position position="117"/>
    </location>
    <ligand>
        <name>ATP</name>
        <dbReference type="ChEBI" id="CHEBI:30616"/>
    </ligand>
</feature>
<gene>
    <name evidence="8" type="primary">argG</name>
    <name evidence="11" type="ORF">MOV08_32715</name>
</gene>
<dbReference type="NCBIfam" id="TIGR00032">
    <property type="entry name" value="argG"/>
    <property type="match status" value="1"/>
</dbReference>
<keyword evidence="3 8" id="KW-0055">Arginine biosynthesis</keyword>
<sequence>MTERVVLAYSGGLDTSVCIGWIAEETGAEVIAVAVDVGQGGEDLDVIRKRALACGAVEAEVADAKDEFAEGYCLPAIKANALYMDRYPLVSALSRPAIVKHLVAAAEKHGATTVAHGCTGKGNDQVRFEAGISSLAPGLKCIAPVRDYAMTRDKAIAFAEKAELPIATTKKSPYSIDQNVFGRAVETGFLEDIWNAPIEDLYEYTENPATPREADEVVITFKEGAPVALDGRPVTVLQAVQELNARAGAQGVGRIDMVEDRLVGIKSREVYEAPGAIALITAHQELENVTVERELARYKRQVEQRWGELVYDGLWFSPLKRALDGFLDEANAAVSGDIRMTLHGGRAVVTGRRSAQSLYDFNLATYDTGDTFDQSLSKGFIELFGMSSKIAAQRDLAG</sequence>
<comment type="pathway">
    <text evidence="1 8">Amino-acid biosynthesis; L-arginine biosynthesis; L-arginine from L-ornithine and carbamoyl phosphate: step 2/3.</text>
</comment>
<keyword evidence="7 8" id="KW-0067">ATP-binding</keyword>
<feature type="domain" description="Arginosuccinate synthase C-terminal" evidence="10">
    <location>
        <begin position="174"/>
        <end position="390"/>
    </location>
</feature>
<comment type="caution">
    <text evidence="8">Lacks conserved residue(s) required for the propagation of feature annotation.</text>
</comment>
<evidence type="ECO:0000313" key="11">
    <source>
        <dbReference type="EMBL" id="WEB43571.1"/>
    </source>
</evidence>
<feature type="binding site" evidence="8">
    <location>
        <position position="123"/>
    </location>
    <ligand>
        <name>L-aspartate</name>
        <dbReference type="ChEBI" id="CHEBI:29991"/>
    </ligand>
</feature>
<keyword evidence="12" id="KW-1185">Reference proteome</keyword>
<evidence type="ECO:0000259" key="9">
    <source>
        <dbReference type="Pfam" id="PF00764"/>
    </source>
</evidence>
<evidence type="ECO:0000256" key="1">
    <source>
        <dbReference type="ARBA" id="ARBA00004967"/>
    </source>
</evidence>
<comment type="catalytic activity">
    <reaction evidence="8">
        <text>L-citrulline + L-aspartate + ATP = 2-(N(omega)-L-arginino)succinate + AMP + diphosphate + H(+)</text>
        <dbReference type="Rhea" id="RHEA:10932"/>
        <dbReference type="ChEBI" id="CHEBI:15378"/>
        <dbReference type="ChEBI" id="CHEBI:29991"/>
        <dbReference type="ChEBI" id="CHEBI:30616"/>
        <dbReference type="ChEBI" id="CHEBI:33019"/>
        <dbReference type="ChEBI" id="CHEBI:57472"/>
        <dbReference type="ChEBI" id="CHEBI:57743"/>
        <dbReference type="ChEBI" id="CHEBI:456215"/>
        <dbReference type="EC" id="6.3.4.5"/>
    </reaction>
</comment>
<evidence type="ECO:0000256" key="2">
    <source>
        <dbReference type="ARBA" id="ARBA00012286"/>
    </source>
</evidence>
<feature type="binding site" evidence="8">
    <location>
        <position position="175"/>
    </location>
    <ligand>
        <name>L-citrulline</name>
        <dbReference type="ChEBI" id="CHEBI:57743"/>
    </ligand>
</feature>
<dbReference type="PROSITE" id="PS00564">
    <property type="entry name" value="ARGININOSUCCIN_SYN_1"/>
    <property type="match status" value="1"/>
</dbReference>
<dbReference type="Proteomes" id="UP001218629">
    <property type="component" value="Chromosome"/>
</dbReference>
<dbReference type="Gene3D" id="3.40.50.620">
    <property type="entry name" value="HUPs"/>
    <property type="match status" value="1"/>
</dbReference>
<evidence type="ECO:0000256" key="7">
    <source>
        <dbReference type="ARBA" id="ARBA00022840"/>
    </source>
</evidence>
<dbReference type="InterPro" id="IPR048268">
    <property type="entry name" value="Arginosuc_syn_C"/>
</dbReference>
<feature type="domain" description="Arginosuccinate synthase-like N-terminal" evidence="9">
    <location>
        <begin position="4"/>
        <end position="165"/>
    </location>
</feature>